<feature type="region of interest" description="Disordered" evidence="1">
    <location>
        <begin position="1"/>
        <end position="80"/>
    </location>
</feature>
<evidence type="ECO:0000313" key="2">
    <source>
        <dbReference type="EMBL" id="RJY18608.1"/>
    </source>
</evidence>
<name>A0A3A6TW60_9GAMM</name>
<dbReference type="AlphaFoldDB" id="A0A3A6TW60"/>
<dbReference type="EMBL" id="QYYH01000019">
    <property type="protein sequence ID" value="RJY18608.1"/>
    <property type="molecule type" value="Genomic_DNA"/>
</dbReference>
<accession>A0A3A6TW60</accession>
<protein>
    <submittedName>
        <fullName evidence="2">Uncharacterized protein</fullName>
    </submittedName>
</protein>
<organism evidence="2 3">
    <name type="scientific">Parashewanella spongiae</name>
    <dbReference type="NCBI Taxonomy" id="342950"/>
    <lineage>
        <taxon>Bacteria</taxon>
        <taxon>Pseudomonadati</taxon>
        <taxon>Pseudomonadota</taxon>
        <taxon>Gammaproteobacteria</taxon>
        <taxon>Alteromonadales</taxon>
        <taxon>Shewanellaceae</taxon>
        <taxon>Parashewanella</taxon>
    </lineage>
</organism>
<gene>
    <name evidence="2" type="ORF">D5R81_04665</name>
</gene>
<dbReference type="Proteomes" id="UP000273022">
    <property type="component" value="Unassembled WGS sequence"/>
</dbReference>
<reference evidence="2 3" key="1">
    <citation type="submission" date="2018-09" db="EMBL/GenBank/DDBJ databases">
        <title>Phylogeny of the Shewanellaceae, and recommendation for two new genera, Pseudoshewanella and Parashewanella.</title>
        <authorList>
            <person name="Wang G."/>
        </authorList>
    </citation>
    <scope>NUCLEOTIDE SEQUENCE [LARGE SCALE GENOMIC DNA]</scope>
    <source>
        <strain evidence="2 3">KCTC 22492</strain>
    </source>
</reference>
<evidence type="ECO:0000256" key="1">
    <source>
        <dbReference type="SAM" id="MobiDB-lite"/>
    </source>
</evidence>
<comment type="caution">
    <text evidence="2">The sequence shown here is derived from an EMBL/GenBank/DDBJ whole genome shotgun (WGS) entry which is preliminary data.</text>
</comment>
<evidence type="ECO:0000313" key="3">
    <source>
        <dbReference type="Proteomes" id="UP000273022"/>
    </source>
</evidence>
<keyword evidence="3" id="KW-1185">Reference proteome</keyword>
<sequence>MEVTNNNNPFGFDTDPEDEPDSTPPLPLDQAALKNTDETSPISKNTDENQKITTEQLEPTPVRPMRKKERERLEAQASKN</sequence>
<proteinExistence type="predicted"/>